<dbReference type="InterPro" id="IPR050644">
    <property type="entry name" value="PG_Glycine_Bridge_Synth"/>
</dbReference>
<dbReference type="Proteomes" id="UP001597034">
    <property type="component" value="Unassembled WGS sequence"/>
</dbReference>
<evidence type="ECO:0000256" key="5">
    <source>
        <dbReference type="ARBA" id="ARBA00023315"/>
    </source>
</evidence>
<dbReference type="GO" id="GO:0071555">
    <property type="term" value="P:cell wall organization"/>
    <property type="evidence" value="ECO:0007669"/>
    <property type="project" value="UniProtKB-KW"/>
</dbReference>
<dbReference type="PANTHER" id="PTHR36174">
    <property type="entry name" value="LIPID II:GLYCINE GLYCYLTRANSFERASE"/>
    <property type="match status" value="1"/>
</dbReference>
<protein>
    <submittedName>
        <fullName evidence="8">GNAT family N-acetyltransferase</fullName>
        <ecNumber evidence="8">2.3.1.-</ecNumber>
    </submittedName>
</protein>
<proteinExistence type="inferred from homology"/>
<dbReference type="Pfam" id="PF13480">
    <property type="entry name" value="Acetyltransf_6"/>
    <property type="match status" value="1"/>
</dbReference>
<keyword evidence="9" id="KW-1185">Reference proteome</keyword>
<name>A0ABD6DN42_9EURY</name>
<organism evidence="8 9">
    <name type="scientific">Haloarchaeobius litoreus</name>
    <dbReference type="NCBI Taxonomy" id="755306"/>
    <lineage>
        <taxon>Archaea</taxon>
        <taxon>Methanobacteriati</taxon>
        <taxon>Methanobacteriota</taxon>
        <taxon>Stenosarchaea group</taxon>
        <taxon>Halobacteria</taxon>
        <taxon>Halobacteriales</taxon>
        <taxon>Halorubellaceae</taxon>
        <taxon>Haloarchaeobius</taxon>
    </lineage>
</organism>
<keyword evidence="3" id="KW-0133">Cell shape</keyword>
<dbReference type="InterPro" id="IPR038740">
    <property type="entry name" value="BioF2-like_GNAT_dom"/>
</dbReference>
<evidence type="ECO:0000313" key="9">
    <source>
        <dbReference type="Proteomes" id="UP001597034"/>
    </source>
</evidence>
<evidence type="ECO:0000256" key="1">
    <source>
        <dbReference type="ARBA" id="ARBA00009943"/>
    </source>
</evidence>
<dbReference type="EC" id="2.3.1.-" evidence="8"/>
<sequence>MSDDLDVSVVDSVHEVNENQWNNLVEQADLGSVFHRHEWLALVEEYVPECRPLHVVVSKKGNPVGLLPNFAGPIYLPTATRLGNRLPLREVVSVDPGFGGPVVSTSERDCLELLFDALDEETGMGTLYHAIRTNDLGYVRYGKWLAKRGYEPTLVNCRFRITLDEEWPEIKSSMQSGRRRALRQADEEGVEVVERSLDRSAATELYDDYVANVERVGGVPYERPFFEAMLTEFSDRVRVFSAVHDGERVGSYVNILDDEQETVHFYFSALPDEDCFSHHPSEVLHRRGIRWALDNGYRYYDFGATGAHFDETVFQYKSRYGGEAVPTLQWRKGHSRVGWPAFKLGRNVYQKATY</sequence>
<evidence type="ECO:0000256" key="3">
    <source>
        <dbReference type="ARBA" id="ARBA00022960"/>
    </source>
</evidence>
<dbReference type="PROSITE" id="PS51191">
    <property type="entry name" value="FEMABX"/>
    <property type="match status" value="1"/>
</dbReference>
<keyword evidence="2 8" id="KW-0808">Transferase</keyword>
<keyword evidence="4" id="KW-0573">Peptidoglycan synthesis</keyword>
<dbReference type="InterPro" id="IPR003447">
    <property type="entry name" value="FEMABX"/>
</dbReference>
<evidence type="ECO:0000256" key="2">
    <source>
        <dbReference type="ARBA" id="ARBA00022679"/>
    </source>
</evidence>
<evidence type="ECO:0000259" key="7">
    <source>
        <dbReference type="Pfam" id="PF13480"/>
    </source>
</evidence>
<dbReference type="InterPro" id="IPR016181">
    <property type="entry name" value="Acyl_CoA_acyltransferase"/>
</dbReference>
<dbReference type="EMBL" id="JBHUDO010000004">
    <property type="protein sequence ID" value="MFD1647760.1"/>
    <property type="molecule type" value="Genomic_DNA"/>
</dbReference>
<reference evidence="8 9" key="1">
    <citation type="journal article" date="2019" name="Int. J. Syst. Evol. Microbiol.">
        <title>The Global Catalogue of Microorganisms (GCM) 10K type strain sequencing project: providing services to taxonomists for standard genome sequencing and annotation.</title>
        <authorList>
            <consortium name="The Broad Institute Genomics Platform"/>
            <consortium name="The Broad Institute Genome Sequencing Center for Infectious Disease"/>
            <person name="Wu L."/>
            <person name="Ma J."/>
        </authorList>
    </citation>
    <scope>NUCLEOTIDE SEQUENCE [LARGE SCALE GENOMIC DNA]</scope>
    <source>
        <strain evidence="8 9">CGMCC 1.10390</strain>
    </source>
</reference>
<dbReference type="GO" id="GO:0016746">
    <property type="term" value="F:acyltransferase activity"/>
    <property type="evidence" value="ECO:0007669"/>
    <property type="project" value="UniProtKB-KW"/>
</dbReference>
<evidence type="ECO:0000256" key="6">
    <source>
        <dbReference type="ARBA" id="ARBA00023316"/>
    </source>
</evidence>
<dbReference type="SUPFAM" id="SSF55729">
    <property type="entry name" value="Acyl-CoA N-acyltransferases (Nat)"/>
    <property type="match status" value="1"/>
</dbReference>
<dbReference type="AlphaFoldDB" id="A0ABD6DN42"/>
<evidence type="ECO:0000256" key="4">
    <source>
        <dbReference type="ARBA" id="ARBA00022984"/>
    </source>
</evidence>
<evidence type="ECO:0000313" key="8">
    <source>
        <dbReference type="EMBL" id="MFD1647760.1"/>
    </source>
</evidence>
<comment type="caution">
    <text evidence="8">The sequence shown here is derived from an EMBL/GenBank/DDBJ whole genome shotgun (WGS) entry which is preliminary data.</text>
</comment>
<dbReference type="RefSeq" id="WP_256401761.1">
    <property type="nucleotide sequence ID" value="NZ_JANHJR010000004.1"/>
</dbReference>
<dbReference type="PANTHER" id="PTHR36174:SF1">
    <property type="entry name" value="LIPID II:GLYCINE GLYCYLTRANSFERASE"/>
    <property type="match status" value="1"/>
</dbReference>
<keyword evidence="5 8" id="KW-0012">Acyltransferase</keyword>
<accession>A0ABD6DN42</accession>
<feature type="domain" description="BioF2-like acetyltransferase" evidence="7">
    <location>
        <begin position="179"/>
        <end position="308"/>
    </location>
</feature>
<keyword evidence="6" id="KW-0961">Cell wall biogenesis/degradation</keyword>
<dbReference type="GO" id="GO:0008360">
    <property type="term" value="P:regulation of cell shape"/>
    <property type="evidence" value="ECO:0007669"/>
    <property type="project" value="UniProtKB-KW"/>
</dbReference>
<dbReference type="Gene3D" id="3.40.630.30">
    <property type="match status" value="1"/>
</dbReference>
<gene>
    <name evidence="8" type="ORF">ACFSBL_18870</name>
</gene>
<comment type="similarity">
    <text evidence="1">Belongs to the FemABX family.</text>
</comment>